<evidence type="ECO:0000256" key="7">
    <source>
        <dbReference type="SAM" id="Phobius"/>
    </source>
</evidence>
<dbReference type="AlphaFoldDB" id="A0A3B0JIB0"/>
<dbReference type="Proteomes" id="UP000268350">
    <property type="component" value="Unassembled WGS sequence"/>
</dbReference>
<feature type="transmembrane region" description="Helical" evidence="7">
    <location>
        <begin position="190"/>
        <end position="210"/>
    </location>
</feature>
<feature type="transmembrane region" description="Helical" evidence="7">
    <location>
        <begin position="115"/>
        <end position="136"/>
    </location>
</feature>
<dbReference type="InterPro" id="IPR036259">
    <property type="entry name" value="MFS_trans_sf"/>
</dbReference>
<dbReference type="OrthoDB" id="433512at2759"/>
<comment type="similarity">
    <text evidence="2">Belongs to the major facilitator superfamily.</text>
</comment>
<keyword evidence="5 7" id="KW-1133">Transmembrane helix</keyword>
<evidence type="ECO:0000256" key="3">
    <source>
        <dbReference type="ARBA" id="ARBA00022448"/>
    </source>
</evidence>
<gene>
    <name evidence="9" type="ORF">DGUA_6G005333</name>
</gene>
<sequence length="497" mass="55802">MNQQLTEFDTVMEQIGFGRVHLFATLTLGLLQMMAILETMGIGIIGPASVCDLRMSLMQLSSIMAAGFMGIICSSYFWGYITDKMGRRWILLRTISLSNICSIISMFMVSFSGFYVMRFVTGIFVAGPSFVAVTYLSEFCNKQIMARVVTHLYMFTGFAMLYCPSWGILFEGTAYMDFEIELVGDLTLRPWRLLGCMFMLPGVLAFFLLLRMPESPKFLFMIGETQKGMDVMDWVCRKNTGRPLTPEQVENMLKFQEKAQVKRQKNANNILGTMLNDAMPLFRKPFVGYFVSGCAVMFVMGLLANGLGIWFTSMRNRANMRVGPSEHMTLCSLLFEDNPSLMQETEEDLLVVCNDDLHSFYDSLILGATYIILYNICWLLLFYVPRKGLLVISLLIASTCGFALIFVANHHVQLFCLVFLVSLPGLMISLMGGALLEFVPTYIRAKALCISLMWCRWGAVVGTTIVGSSIEEHCEITLLAMAILPLCSASLEAFLTI</sequence>
<feature type="transmembrane region" description="Helical" evidence="7">
    <location>
        <begin position="476"/>
        <end position="495"/>
    </location>
</feature>
<keyword evidence="6 7" id="KW-0472">Membrane</keyword>
<feature type="transmembrane region" description="Helical" evidence="7">
    <location>
        <begin position="286"/>
        <end position="311"/>
    </location>
</feature>
<keyword evidence="10" id="KW-1185">Reference proteome</keyword>
<dbReference type="PANTHER" id="PTHR23511:SF37">
    <property type="entry name" value="MAJOR FACILITATOR SUPERFAMILY (MFS) PROFILE DOMAIN-CONTAINING PROTEIN-RELATED"/>
    <property type="match status" value="1"/>
</dbReference>
<feature type="domain" description="Major facilitator superfamily (MFS) profile" evidence="8">
    <location>
        <begin position="24"/>
        <end position="497"/>
    </location>
</feature>
<feature type="transmembrane region" description="Helical" evidence="7">
    <location>
        <begin position="448"/>
        <end position="470"/>
    </location>
</feature>
<dbReference type="EMBL" id="OUUW01000005">
    <property type="protein sequence ID" value="SPP80453.1"/>
    <property type="molecule type" value="Genomic_DNA"/>
</dbReference>
<feature type="transmembrane region" description="Helical" evidence="7">
    <location>
        <begin position="20"/>
        <end position="45"/>
    </location>
</feature>
<feature type="transmembrane region" description="Helical" evidence="7">
    <location>
        <begin position="414"/>
        <end position="436"/>
    </location>
</feature>
<dbReference type="InterPro" id="IPR005828">
    <property type="entry name" value="MFS_sugar_transport-like"/>
</dbReference>
<dbReference type="Gene3D" id="1.20.1250.20">
    <property type="entry name" value="MFS general substrate transporter like domains"/>
    <property type="match status" value="1"/>
</dbReference>
<protein>
    <submittedName>
        <fullName evidence="9">Blast:Synaptic vesicle glycoprotein 2B</fullName>
    </submittedName>
</protein>
<keyword evidence="4 7" id="KW-0812">Transmembrane</keyword>
<evidence type="ECO:0000256" key="4">
    <source>
        <dbReference type="ARBA" id="ARBA00022692"/>
    </source>
</evidence>
<feature type="transmembrane region" description="Helical" evidence="7">
    <location>
        <begin position="57"/>
        <end position="78"/>
    </location>
</feature>
<dbReference type="GO" id="GO:0016020">
    <property type="term" value="C:membrane"/>
    <property type="evidence" value="ECO:0007669"/>
    <property type="project" value="UniProtKB-SubCell"/>
</dbReference>
<keyword evidence="3" id="KW-0813">Transport</keyword>
<name>A0A3B0JIB0_DROGU</name>
<comment type="subcellular location">
    <subcellularLocation>
        <location evidence="1">Membrane</location>
        <topology evidence="1">Multi-pass membrane protein</topology>
    </subcellularLocation>
</comment>
<dbReference type="OMA" id="RMSLMQL"/>
<dbReference type="InterPro" id="IPR020846">
    <property type="entry name" value="MFS_dom"/>
</dbReference>
<reference evidence="10" key="1">
    <citation type="submission" date="2018-01" db="EMBL/GenBank/DDBJ databases">
        <authorList>
            <person name="Alioto T."/>
            <person name="Alioto T."/>
        </authorList>
    </citation>
    <scope>NUCLEOTIDE SEQUENCE [LARGE SCALE GENOMIC DNA]</scope>
</reference>
<feature type="transmembrane region" description="Helical" evidence="7">
    <location>
        <begin position="90"/>
        <end position="109"/>
    </location>
</feature>
<dbReference type="PROSITE" id="PS50850">
    <property type="entry name" value="MFS"/>
    <property type="match status" value="1"/>
</dbReference>
<feature type="transmembrane region" description="Helical" evidence="7">
    <location>
        <begin position="364"/>
        <end position="382"/>
    </location>
</feature>
<evidence type="ECO:0000256" key="5">
    <source>
        <dbReference type="ARBA" id="ARBA00022989"/>
    </source>
</evidence>
<dbReference type="SUPFAM" id="SSF103473">
    <property type="entry name" value="MFS general substrate transporter"/>
    <property type="match status" value="1"/>
</dbReference>
<dbReference type="Pfam" id="PF00083">
    <property type="entry name" value="Sugar_tr"/>
    <property type="match status" value="1"/>
</dbReference>
<evidence type="ECO:0000256" key="2">
    <source>
        <dbReference type="ARBA" id="ARBA00008335"/>
    </source>
</evidence>
<evidence type="ECO:0000313" key="9">
    <source>
        <dbReference type="EMBL" id="SPP80453.1"/>
    </source>
</evidence>
<evidence type="ECO:0000259" key="8">
    <source>
        <dbReference type="PROSITE" id="PS50850"/>
    </source>
</evidence>
<evidence type="ECO:0000313" key="10">
    <source>
        <dbReference type="Proteomes" id="UP000268350"/>
    </source>
</evidence>
<feature type="transmembrane region" description="Helical" evidence="7">
    <location>
        <begin position="389"/>
        <end position="408"/>
    </location>
</feature>
<evidence type="ECO:0000256" key="1">
    <source>
        <dbReference type="ARBA" id="ARBA00004141"/>
    </source>
</evidence>
<dbReference type="STRING" id="7266.A0A3B0JIB0"/>
<dbReference type="PANTHER" id="PTHR23511">
    <property type="entry name" value="SYNAPTIC VESICLE GLYCOPROTEIN 2"/>
    <property type="match status" value="1"/>
</dbReference>
<accession>A0A3B0JIB0</accession>
<feature type="transmembrane region" description="Helical" evidence="7">
    <location>
        <begin position="148"/>
        <end position="170"/>
    </location>
</feature>
<dbReference type="GO" id="GO:0022857">
    <property type="term" value="F:transmembrane transporter activity"/>
    <property type="evidence" value="ECO:0007669"/>
    <property type="project" value="InterPro"/>
</dbReference>
<evidence type="ECO:0000256" key="6">
    <source>
        <dbReference type="ARBA" id="ARBA00023136"/>
    </source>
</evidence>
<organism evidence="9 10">
    <name type="scientific">Drosophila guanche</name>
    <name type="common">Fruit fly</name>
    <dbReference type="NCBI Taxonomy" id="7266"/>
    <lineage>
        <taxon>Eukaryota</taxon>
        <taxon>Metazoa</taxon>
        <taxon>Ecdysozoa</taxon>
        <taxon>Arthropoda</taxon>
        <taxon>Hexapoda</taxon>
        <taxon>Insecta</taxon>
        <taxon>Pterygota</taxon>
        <taxon>Neoptera</taxon>
        <taxon>Endopterygota</taxon>
        <taxon>Diptera</taxon>
        <taxon>Brachycera</taxon>
        <taxon>Muscomorpha</taxon>
        <taxon>Ephydroidea</taxon>
        <taxon>Drosophilidae</taxon>
        <taxon>Drosophila</taxon>
        <taxon>Sophophora</taxon>
    </lineage>
</organism>
<proteinExistence type="inferred from homology"/>